<evidence type="ECO:0000313" key="8">
    <source>
        <dbReference type="EMBL" id="PZW00602.1"/>
    </source>
</evidence>
<comment type="caution">
    <text evidence="8">The sequence shown here is derived from an EMBL/GenBank/DDBJ whole genome shotgun (WGS) entry which is preliminary data.</text>
</comment>
<gene>
    <name evidence="8" type="ORF">BCF89_10361</name>
</gene>
<proteinExistence type="predicted"/>
<evidence type="ECO:0000256" key="4">
    <source>
        <dbReference type="ARBA" id="ARBA00022989"/>
    </source>
</evidence>
<reference evidence="8 9" key="1">
    <citation type="submission" date="2018-06" db="EMBL/GenBank/DDBJ databases">
        <title>Genomic Encyclopedia of Archaeal and Bacterial Type Strains, Phase II (KMG-II): from individual species to whole genera.</title>
        <authorList>
            <person name="Goeker M."/>
        </authorList>
    </citation>
    <scope>NUCLEOTIDE SEQUENCE [LARGE SCALE GENOMIC DNA]</scope>
    <source>
        <strain evidence="8 9">ATCC 51348</strain>
    </source>
</reference>
<feature type="region of interest" description="Disordered" evidence="6">
    <location>
        <begin position="1"/>
        <end position="36"/>
    </location>
</feature>
<feature type="transmembrane region" description="Helical" evidence="7">
    <location>
        <begin position="99"/>
        <end position="121"/>
    </location>
</feature>
<feature type="transmembrane region" description="Helical" evidence="7">
    <location>
        <begin position="203"/>
        <end position="228"/>
    </location>
</feature>
<dbReference type="Proteomes" id="UP000249646">
    <property type="component" value="Unassembled WGS sequence"/>
</dbReference>
<accession>A0A2W7G1X4</accession>
<evidence type="ECO:0000256" key="5">
    <source>
        <dbReference type="ARBA" id="ARBA00023136"/>
    </source>
</evidence>
<keyword evidence="4 7" id="KW-1133">Transmembrane helix</keyword>
<protein>
    <submittedName>
        <fullName evidence="8">Membrane protein</fullName>
    </submittedName>
</protein>
<evidence type="ECO:0000256" key="1">
    <source>
        <dbReference type="ARBA" id="ARBA00004651"/>
    </source>
</evidence>
<name>A0A2W7G1X4_9BACT</name>
<feature type="transmembrane region" description="Helical" evidence="7">
    <location>
        <begin position="291"/>
        <end position="311"/>
    </location>
</feature>
<dbReference type="InterPro" id="IPR017039">
    <property type="entry name" value="Virul_fac_BrkB"/>
</dbReference>
<feature type="transmembrane region" description="Helical" evidence="7">
    <location>
        <begin position="318"/>
        <end position="337"/>
    </location>
</feature>
<evidence type="ECO:0000256" key="6">
    <source>
        <dbReference type="SAM" id="MobiDB-lite"/>
    </source>
</evidence>
<evidence type="ECO:0000256" key="2">
    <source>
        <dbReference type="ARBA" id="ARBA00022475"/>
    </source>
</evidence>
<organism evidence="8 9">
    <name type="scientific">Metamycoplasma auris</name>
    <dbReference type="NCBI Taxonomy" id="51363"/>
    <lineage>
        <taxon>Bacteria</taxon>
        <taxon>Bacillati</taxon>
        <taxon>Mycoplasmatota</taxon>
        <taxon>Mycoplasmoidales</taxon>
        <taxon>Metamycoplasmataceae</taxon>
        <taxon>Metamycoplasma</taxon>
    </lineage>
</organism>
<keyword evidence="2" id="KW-1003">Cell membrane</keyword>
<dbReference type="AlphaFoldDB" id="A0A2W7G1X4"/>
<feature type="transmembrane region" description="Helical" evidence="7">
    <location>
        <begin position="151"/>
        <end position="171"/>
    </location>
</feature>
<dbReference type="Pfam" id="PF03631">
    <property type="entry name" value="Virul_fac_BrkB"/>
    <property type="match status" value="1"/>
</dbReference>
<feature type="transmembrane region" description="Helical" evidence="7">
    <location>
        <begin position="249"/>
        <end position="271"/>
    </location>
</feature>
<keyword evidence="5 7" id="KW-0472">Membrane</keyword>
<feature type="transmembrane region" description="Helical" evidence="7">
    <location>
        <begin position="52"/>
        <end position="69"/>
    </location>
</feature>
<evidence type="ECO:0000313" key="9">
    <source>
        <dbReference type="Proteomes" id="UP000249646"/>
    </source>
</evidence>
<keyword evidence="9" id="KW-1185">Reference proteome</keyword>
<sequence>MKKKNRDYLQTGWDKEPDNQEEEKKQDTRQSKNFSSKHIVKNKKRNNIIEKIIKSIIYGILFIAMPNSLRSSRSKAKEIVNTTYLKINSYEFAFVPAGFAMYMFLSFIPTIGLVIGIIGLINKDYETIIKVIILGQLIPGIDKVIPAFSGILNNAGGAITFIILSLSVLWLSSKGYSKFILSIDALYGHKTTNALWKTRVKGFLTSIIITISLTIFLLTYSAFLAFILENVFKQKVSSIKGLIDLRWDFQIIFWLPIILFLPMLIYCSLLISFKFSPSFKIKFSQISPGVLIATIPTSLYILIFGSLASLINYKQFGIVASFMYIILLLSIMSYFIYTGVIVNASFYKTFINLPTIEKGRWLNKRN</sequence>
<dbReference type="RefSeq" id="WP_111518438.1">
    <property type="nucleotide sequence ID" value="NZ_QKUB01000003.1"/>
</dbReference>
<keyword evidence="3 7" id="KW-0812">Transmembrane</keyword>
<dbReference type="GO" id="GO:0005886">
    <property type="term" value="C:plasma membrane"/>
    <property type="evidence" value="ECO:0007669"/>
    <property type="project" value="UniProtKB-SubCell"/>
</dbReference>
<evidence type="ECO:0000256" key="3">
    <source>
        <dbReference type="ARBA" id="ARBA00022692"/>
    </source>
</evidence>
<feature type="compositionally biased region" description="Basic and acidic residues" evidence="6">
    <location>
        <begin position="13"/>
        <end position="30"/>
    </location>
</feature>
<comment type="subcellular location">
    <subcellularLocation>
        <location evidence="1">Cell membrane</location>
        <topology evidence="1">Multi-pass membrane protein</topology>
    </subcellularLocation>
</comment>
<dbReference type="OrthoDB" id="397438at2"/>
<evidence type="ECO:0000256" key="7">
    <source>
        <dbReference type="SAM" id="Phobius"/>
    </source>
</evidence>
<dbReference type="EMBL" id="QKUB01000003">
    <property type="protein sequence ID" value="PZW00602.1"/>
    <property type="molecule type" value="Genomic_DNA"/>
</dbReference>